<keyword evidence="5" id="KW-1278">Translocase</keyword>
<evidence type="ECO:0000256" key="7">
    <source>
        <dbReference type="ARBA" id="ARBA00023027"/>
    </source>
</evidence>
<feature type="transmembrane region" description="Helical" evidence="11">
    <location>
        <begin position="21"/>
        <end position="43"/>
    </location>
</feature>
<evidence type="ECO:0000256" key="6">
    <source>
        <dbReference type="ARBA" id="ARBA00022989"/>
    </source>
</evidence>
<feature type="transmembrane region" description="Helical" evidence="11">
    <location>
        <begin position="55"/>
        <end position="76"/>
    </location>
</feature>
<dbReference type="EMBL" id="KX035210">
    <property type="protein sequence ID" value="AOY39807.1"/>
    <property type="molecule type" value="Genomic_DNA"/>
</dbReference>
<evidence type="ECO:0000256" key="9">
    <source>
        <dbReference type="ARBA" id="ARBA00031586"/>
    </source>
</evidence>
<protein>
    <recommendedName>
        <fullName evidence="3">NADH-ubiquinone oxidoreductase chain 4L</fullName>
    </recommendedName>
    <alternativeName>
        <fullName evidence="9">NADH dehydrogenase subunit 4L</fullName>
    </alternativeName>
</protein>
<evidence type="ECO:0000256" key="2">
    <source>
        <dbReference type="ARBA" id="ARBA00010519"/>
    </source>
</evidence>
<keyword evidence="12" id="KW-0496">Mitochondrion</keyword>
<accession>A0A343A5H9</accession>
<evidence type="ECO:0000256" key="8">
    <source>
        <dbReference type="ARBA" id="ARBA00023136"/>
    </source>
</evidence>
<keyword evidence="4 11" id="KW-0812">Transmembrane</keyword>
<dbReference type="InterPro" id="IPR039428">
    <property type="entry name" value="NUOK/Mnh_C1-like"/>
</dbReference>
<evidence type="ECO:0000256" key="3">
    <source>
        <dbReference type="ARBA" id="ARBA00016612"/>
    </source>
</evidence>
<evidence type="ECO:0000256" key="1">
    <source>
        <dbReference type="ARBA" id="ARBA00004141"/>
    </source>
</evidence>
<organism evidence="12">
    <name type="scientific">Phloeotribus sp. BMNH 1047247</name>
    <dbReference type="NCBI Taxonomy" id="1903799"/>
    <lineage>
        <taxon>Eukaryota</taxon>
        <taxon>Metazoa</taxon>
        <taxon>Ecdysozoa</taxon>
        <taxon>Arthropoda</taxon>
        <taxon>Hexapoda</taxon>
        <taxon>Insecta</taxon>
        <taxon>Pterygota</taxon>
        <taxon>Neoptera</taxon>
        <taxon>Endopterygota</taxon>
        <taxon>Coleoptera</taxon>
        <taxon>Polyphaga</taxon>
        <taxon>Cucujiformia</taxon>
        <taxon>Curculionidae</taxon>
        <taxon>Scolytinae</taxon>
        <taxon>Phloeotribus</taxon>
    </lineage>
</organism>
<evidence type="ECO:0000256" key="4">
    <source>
        <dbReference type="ARBA" id="ARBA00022692"/>
    </source>
</evidence>
<gene>
    <name evidence="12" type="primary">nad4l</name>
</gene>
<comment type="catalytic activity">
    <reaction evidence="10">
        <text>a ubiquinone + NADH + 5 H(+)(in) = a ubiquinol + NAD(+) + 4 H(+)(out)</text>
        <dbReference type="Rhea" id="RHEA:29091"/>
        <dbReference type="Rhea" id="RHEA-COMP:9565"/>
        <dbReference type="Rhea" id="RHEA-COMP:9566"/>
        <dbReference type="ChEBI" id="CHEBI:15378"/>
        <dbReference type="ChEBI" id="CHEBI:16389"/>
        <dbReference type="ChEBI" id="CHEBI:17976"/>
        <dbReference type="ChEBI" id="CHEBI:57540"/>
        <dbReference type="ChEBI" id="CHEBI:57945"/>
        <dbReference type="EC" id="7.1.1.2"/>
    </reaction>
</comment>
<evidence type="ECO:0000256" key="11">
    <source>
        <dbReference type="SAM" id="Phobius"/>
    </source>
</evidence>
<evidence type="ECO:0000313" key="12">
    <source>
        <dbReference type="EMBL" id="AOY39807.1"/>
    </source>
</evidence>
<dbReference type="Gene3D" id="1.10.287.3510">
    <property type="match status" value="1"/>
</dbReference>
<keyword evidence="8 11" id="KW-0472">Membrane</keyword>
<name>A0A343A5H9_9CUCU</name>
<dbReference type="AlphaFoldDB" id="A0A343A5H9"/>
<reference evidence="12" key="1">
    <citation type="submission" date="2016-04" db="EMBL/GenBank/DDBJ databases">
        <title>Mitochondria of Scolytid beetles.</title>
        <authorList>
            <person name="Miller K."/>
            <person name="Linard B."/>
            <person name="Vogler A.P."/>
        </authorList>
    </citation>
    <scope>NUCLEOTIDE SEQUENCE</scope>
</reference>
<dbReference type="GO" id="GO:0016020">
    <property type="term" value="C:membrane"/>
    <property type="evidence" value="ECO:0007669"/>
    <property type="project" value="UniProtKB-SubCell"/>
</dbReference>
<keyword evidence="7" id="KW-0520">NAD</keyword>
<evidence type="ECO:0000256" key="10">
    <source>
        <dbReference type="ARBA" id="ARBA00049551"/>
    </source>
</evidence>
<comment type="similarity">
    <text evidence="2">Belongs to the complex I subunit 4L family.</text>
</comment>
<dbReference type="Pfam" id="PF00420">
    <property type="entry name" value="Oxidored_q2"/>
    <property type="match status" value="1"/>
</dbReference>
<keyword evidence="6 11" id="KW-1133">Transmembrane helix</keyword>
<comment type="subcellular location">
    <subcellularLocation>
        <location evidence="1">Membrane</location>
        <topology evidence="1">Multi-pass membrane protein</topology>
    </subcellularLocation>
</comment>
<dbReference type="GO" id="GO:0008137">
    <property type="term" value="F:NADH dehydrogenase (ubiquinone) activity"/>
    <property type="evidence" value="ECO:0007669"/>
    <property type="project" value="UniProtKB-EC"/>
</dbReference>
<geneLocation type="mitochondrion" evidence="12"/>
<sequence>MYSILLFFISSIYIFVIKYKHFLMMLMSMEAMVLAIYMYMFIYLSQFYSEYFSSLLFLTFSVCESALGLSLLVLLIRIHGSDSLFMFDNLW</sequence>
<proteinExistence type="inferred from homology"/>
<evidence type="ECO:0000256" key="5">
    <source>
        <dbReference type="ARBA" id="ARBA00022967"/>
    </source>
</evidence>